<dbReference type="Gene3D" id="3.40.850.10">
    <property type="entry name" value="Kinesin motor domain"/>
    <property type="match status" value="1"/>
</dbReference>
<dbReference type="AlphaFoldDB" id="A0AAN7VAK1"/>
<feature type="compositionally biased region" description="Polar residues" evidence="6">
    <location>
        <begin position="501"/>
        <end position="531"/>
    </location>
</feature>
<dbReference type="Pfam" id="PF00225">
    <property type="entry name" value="Kinesin"/>
    <property type="match status" value="1"/>
</dbReference>
<reference evidence="8 9" key="1">
    <citation type="journal article" date="2024" name="Insects">
        <title>An Improved Chromosome-Level Genome Assembly of the Firefly Pyrocoelia pectoralis.</title>
        <authorList>
            <person name="Fu X."/>
            <person name="Meyer-Rochow V.B."/>
            <person name="Ballantyne L."/>
            <person name="Zhu X."/>
        </authorList>
    </citation>
    <scope>NUCLEOTIDE SEQUENCE [LARGE SCALE GENOMIC DNA]</scope>
    <source>
        <strain evidence="8">XCY_ONT2</strain>
    </source>
</reference>
<keyword evidence="2 5" id="KW-0547">Nucleotide-binding</keyword>
<dbReference type="PANTHER" id="PTHR24115">
    <property type="entry name" value="KINESIN-RELATED"/>
    <property type="match status" value="1"/>
</dbReference>
<comment type="similarity">
    <text evidence="5">Belongs to the TRAFAC class myosin-kinesin ATPase superfamily. Kinesin family.</text>
</comment>
<evidence type="ECO:0000256" key="1">
    <source>
        <dbReference type="ARBA" id="ARBA00004245"/>
    </source>
</evidence>
<feature type="domain" description="Kinesin motor" evidence="7">
    <location>
        <begin position="12"/>
        <end position="325"/>
    </location>
</feature>
<evidence type="ECO:0000256" key="5">
    <source>
        <dbReference type="PROSITE-ProRule" id="PRU00283"/>
    </source>
</evidence>
<comment type="caution">
    <text evidence="8">The sequence shown here is derived from an EMBL/GenBank/DDBJ whole genome shotgun (WGS) entry which is preliminary data.</text>
</comment>
<evidence type="ECO:0000256" key="6">
    <source>
        <dbReference type="SAM" id="MobiDB-lite"/>
    </source>
</evidence>
<dbReference type="GO" id="GO:0016887">
    <property type="term" value="F:ATP hydrolysis activity"/>
    <property type="evidence" value="ECO:0007669"/>
    <property type="project" value="TreeGrafter"/>
</dbReference>
<keyword evidence="9" id="KW-1185">Reference proteome</keyword>
<dbReference type="GO" id="GO:0007018">
    <property type="term" value="P:microtubule-based movement"/>
    <property type="evidence" value="ECO:0007669"/>
    <property type="project" value="InterPro"/>
</dbReference>
<dbReference type="InterPro" id="IPR027640">
    <property type="entry name" value="Kinesin-like_fam"/>
</dbReference>
<proteinExistence type="inferred from homology"/>
<dbReference type="PROSITE" id="PS50067">
    <property type="entry name" value="KINESIN_MOTOR_2"/>
    <property type="match status" value="1"/>
</dbReference>
<evidence type="ECO:0000313" key="9">
    <source>
        <dbReference type="Proteomes" id="UP001329430"/>
    </source>
</evidence>
<dbReference type="GO" id="GO:0005871">
    <property type="term" value="C:kinesin complex"/>
    <property type="evidence" value="ECO:0007669"/>
    <property type="project" value="TreeGrafter"/>
</dbReference>
<name>A0AAN7VAK1_9COLE</name>
<feature type="binding site" evidence="5">
    <location>
        <begin position="99"/>
        <end position="106"/>
    </location>
    <ligand>
        <name>ATP</name>
        <dbReference type="ChEBI" id="CHEBI:30616"/>
    </ligand>
</feature>
<gene>
    <name evidence="8" type="ORF">RI129_006355</name>
</gene>
<dbReference type="SMART" id="SM00129">
    <property type="entry name" value="KISc"/>
    <property type="match status" value="1"/>
</dbReference>
<evidence type="ECO:0000256" key="2">
    <source>
        <dbReference type="ARBA" id="ARBA00022741"/>
    </source>
</evidence>
<dbReference type="GO" id="GO:0005524">
    <property type="term" value="F:ATP binding"/>
    <property type="evidence" value="ECO:0007669"/>
    <property type="project" value="UniProtKB-UniRule"/>
</dbReference>
<keyword evidence="5" id="KW-0505">Motor protein</keyword>
<evidence type="ECO:0000313" key="8">
    <source>
        <dbReference type="EMBL" id="KAK5645055.1"/>
    </source>
</evidence>
<dbReference type="GO" id="GO:0003777">
    <property type="term" value="F:microtubule motor activity"/>
    <property type="evidence" value="ECO:0007669"/>
    <property type="project" value="InterPro"/>
</dbReference>
<feature type="region of interest" description="Disordered" evidence="6">
    <location>
        <begin position="447"/>
        <end position="531"/>
    </location>
</feature>
<organism evidence="8 9">
    <name type="scientific">Pyrocoelia pectoralis</name>
    <dbReference type="NCBI Taxonomy" id="417401"/>
    <lineage>
        <taxon>Eukaryota</taxon>
        <taxon>Metazoa</taxon>
        <taxon>Ecdysozoa</taxon>
        <taxon>Arthropoda</taxon>
        <taxon>Hexapoda</taxon>
        <taxon>Insecta</taxon>
        <taxon>Pterygota</taxon>
        <taxon>Neoptera</taxon>
        <taxon>Endopterygota</taxon>
        <taxon>Coleoptera</taxon>
        <taxon>Polyphaga</taxon>
        <taxon>Elateriformia</taxon>
        <taxon>Elateroidea</taxon>
        <taxon>Lampyridae</taxon>
        <taxon>Lampyrinae</taxon>
        <taxon>Pyrocoelia</taxon>
    </lineage>
</organism>
<dbReference type="PANTHER" id="PTHR24115:SF191">
    <property type="entry name" value="KINESIN-LIKE PROTEIN KIF9"/>
    <property type="match status" value="1"/>
</dbReference>
<comment type="subcellular location">
    <subcellularLocation>
        <location evidence="1">Cytoplasm</location>
        <location evidence="1">Cytoskeleton</location>
    </subcellularLocation>
</comment>
<evidence type="ECO:0000259" key="7">
    <source>
        <dbReference type="PROSITE" id="PS50067"/>
    </source>
</evidence>
<dbReference type="PRINTS" id="PR00380">
    <property type="entry name" value="KINESINHEAVY"/>
</dbReference>
<dbReference type="EMBL" id="JAVRBK010000004">
    <property type="protein sequence ID" value="KAK5645055.1"/>
    <property type="molecule type" value="Genomic_DNA"/>
</dbReference>
<dbReference type="InterPro" id="IPR001752">
    <property type="entry name" value="Kinesin_motor_dom"/>
</dbReference>
<keyword evidence="4" id="KW-0206">Cytoskeleton</keyword>
<protein>
    <recommendedName>
        <fullName evidence="7">Kinesin motor domain-containing protein</fullName>
    </recommendedName>
</protein>
<accession>A0AAN7VAK1</accession>
<keyword evidence="3 5" id="KW-0067">ATP-binding</keyword>
<sequence>MELKTEPTRFKNAKIYYRLFPMVNMRWEHVKVLEDMKTLYVRYTQDFGIGREGVVPSYWRFITDGIFYNNSQLDIYNTVMADTLDKVIDGCSAVILSFGQSGTGKSVTVSGLQNCYKVGVGIAPRVISDLFLKKDVLKNQTNICVQLSYVETKNMCLKDLLNEDTRKHIRSFQEISLKRVKTEDDALELAENSTTSHGANGVFTITVVAAPANTTDPMKKTSKLHIVDLGGVDSYGNLTSFNKNISQVRNGNVAKTQLEQFMLILIQNRPDCILVKQRLNVLIQYLGDSLNAQSILRCIGHVRVDLPNLYITISLLNFGQYIRGLKPKKLQPNISKNEEIEIKLLKKQIIGMRKENDLNAMLGSDDLASNVTQDRVLQMQHVAQEYLEDTTDELVVLNVTDACTVLKVFKDLYNKLEIEKVECSKVAYEEGYEIGYTTAINTEGSAKMPKSKENIGIGKSKPSQTTMFSKASPRKASSTTSKIKSADKSGGLKRSRGGSLTTKRPSMSKKMSNNGSIFETSTPLTDLSESSKSMPKNFPQYEEAWNLFTKAKAYNYAKLEKDRISSEVAAKNLQLEYLDVIKKLQKCFEMVGLRKSELNKAEMRRLFNQQVYDENGKVILSETEVLCLNNCKSAQDELLSQQEFVLKKQAEFTLAVEEAQSIKKNIDEKFEEFCRQNYQLMLPNGSSQLEMVYESGEISALADEEVSTIEMSARELRNIQFYNKLQRLLKEQILAEIKFKRKSKPWH</sequence>
<evidence type="ECO:0000256" key="3">
    <source>
        <dbReference type="ARBA" id="ARBA00022840"/>
    </source>
</evidence>
<dbReference type="InterPro" id="IPR036961">
    <property type="entry name" value="Kinesin_motor_dom_sf"/>
</dbReference>
<dbReference type="SUPFAM" id="SSF52540">
    <property type="entry name" value="P-loop containing nucleoside triphosphate hydrolases"/>
    <property type="match status" value="1"/>
</dbReference>
<dbReference type="GO" id="GO:0005874">
    <property type="term" value="C:microtubule"/>
    <property type="evidence" value="ECO:0007669"/>
    <property type="project" value="TreeGrafter"/>
</dbReference>
<dbReference type="Proteomes" id="UP001329430">
    <property type="component" value="Chromosome 4"/>
</dbReference>
<evidence type="ECO:0000256" key="4">
    <source>
        <dbReference type="ARBA" id="ARBA00023212"/>
    </source>
</evidence>
<dbReference type="GO" id="GO:0008017">
    <property type="term" value="F:microtubule binding"/>
    <property type="evidence" value="ECO:0007669"/>
    <property type="project" value="InterPro"/>
</dbReference>
<keyword evidence="4" id="KW-0963">Cytoplasm</keyword>
<dbReference type="InterPro" id="IPR027417">
    <property type="entry name" value="P-loop_NTPase"/>
</dbReference>